<feature type="transmembrane region" description="Helical" evidence="7">
    <location>
        <begin position="489"/>
        <end position="507"/>
    </location>
</feature>
<feature type="domain" description="ABC transmembrane type-1" evidence="8">
    <location>
        <begin position="81"/>
        <end position="274"/>
    </location>
</feature>
<keyword evidence="5 7" id="KW-1133">Transmembrane helix</keyword>
<evidence type="ECO:0000256" key="7">
    <source>
        <dbReference type="RuleBase" id="RU363032"/>
    </source>
</evidence>
<sequence length="546" mass="57429">MHAPSPPRSSASADFRDPAWRGRLTFLVLAAALTWPMLVASEFRPWQLFDPQALAAVSGFLASFVPPATAPDFLLLVAEAAWITVATATAGLALAMLAAIPLTLVGTARLSQSAVGRPMGRVPSAIRQLVRWLLIFLRSVPELVWALLFVRVVGLGPTAGVLAIALTYCGMLGKVYAEVLESADPAPTHAILRNGGSRLQAFLYGALPQSAPELVSYTVFRWECAVRSSVIMGFVGGGGLGQQMEMSMKMLAGGEVFTMLAVFVLLVAMADVVSRALRGRLDGPALALPGTAARLAWPAGFAGLAIASFVTLDLRWRDFLSPDALAKMREFVAGFFPPDVSPGFLARIGQGALETLAMSAIGTLIACALGLALALAASLPAGRDAPGLLRAATRFLLNLLRSIPELVWAALWVIAAGLGPFPGTLALAAHTTGVIGRLFADTLENLPPAPARALRDNGVAPLAVFLYATLPQALPQMVSYALYRWENNIRAAAVLGVVGAGGLGQMLHFHLSLFQMEQAATVVIAMLAIVAAVDALSYALRGRLGR</sequence>
<keyword evidence="4 7" id="KW-0812">Transmembrane</keyword>
<dbReference type="RefSeq" id="WP_147705509.1">
    <property type="nucleotide sequence ID" value="NZ_VDUY01000007.1"/>
</dbReference>
<dbReference type="EMBL" id="VDUY01000007">
    <property type="protein sequence ID" value="TXL63815.1"/>
    <property type="molecule type" value="Genomic_DNA"/>
</dbReference>
<keyword evidence="10" id="KW-1185">Reference proteome</keyword>
<evidence type="ECO:0000256" key="2">
    <source>
        <dbReference type="ARBA" id="ARBA00022448"/>
    </source>
</evidence>
<name>A0A5C8NSH6_9BURK</name>
<dbReference type="AlphaFoldDB" id="A0A5C8NSH6"/>
<dbReference type="InterPro" id="IPR005769">
    <property type="entry name" value="PhnE/PtxC"/>
</dbReference>
<evidence type="ECO:0000256" key="5">
    <source>
        <dbReference type="ARBA" id="ARBA00022989"/>
    </source>
</evidence>
<evidence type="ECO:0000256" key="6">
    <source>
        <dbReference type="ARBA" id="ARBA00023136"/>
    </source>
</evidence>
<dbReference type="PROSITE" id="PS50928">
    <property type="entry name" value="ABC_TM1"/>
    <property type="match status" value="2"/>
</dbReference>
<dbReference type="InterPro" id="IPR000515">
    <property type="entry name" value="MetI-like"/>
</dbReference>
<comment type="similarity">
    <text evidence="7">Belongs to the binding-protein-dependent transport system permease family.</text>
</comment>
<evidence type="ECO:0000313" key="9">
    <source>
        <dbReference type="EMBL" id="TXL63815.1"/>
    </source>
</evidence>
<protein>
    <submittedName>
        <fullName evidence="9">Phosphonate ABC transporter, permease protein PhnE</fullName>
    </submittedName>
</protein>
<dbReference type="PANTHER" id="PTHR30043:SF1">
    <property type="entry name" value="ABC TRANSPORT SYSTEM PERMEASE PROTEIN P69"/>
    <property type="match status" value="1"/>
</dbReference>
<dbReference type="SUPFAM" id="SSF161098">
    <property type="entry name" value="MetI-like"/>
    <property type="match status" value="2"/>
</dbReference>
<dbReference type="OrthoDB" id="8557224at2"/>
<feature type="domain" description="ABC transmembrane type-1" evidence="8">
    <location>
        <begin position="352"/>
        <end position="537"/>
    </location>
</feature>
<feature type="transmembrane region" description="Helical" evidence="7">
    <location>
        <begin position="406"/>
        <end position="429"/>
    </location>
</feature>
<feature type="transmembrane region" description="Helical" evidence="7">
    <location>
        <begin position="256"/>
        <end position="275"/>
    </location>
</feature>
<keyword evidence="2 7" id="KW-0813">Transport</keyword>
<dbReference type="CDD" id="cd06261">
    <property type="entry name" value="TM_PBP2"/>
    <property type="match status" value="1"/>
</dbReference>
<keyword evidence="6 7" id="KW-0472">Membrane</keyword>
<dbReference type="NCBIfam" id="TIGR01097">
    <property type="entry name" value="PhnE"/>
    <property type="match status" value="1"/>
</dbReference>
<dbReference type="GO" id="GO:0005886">
    <property type="term" value="C:plasma membrane"/>
    <property type="evidence" value="ECO:0007669"/>
    <property type="project" value="UniProtKB-SubCell"/>
</dbReference>
<dbReference type="InterPro" id="IPR035906">
    <property type="entry name" value="MetI-like_sf"/>
</dbReference>
<feature type="transmembrane region" description="Helical" evidence="7">
    <location>
        <begin position="295"/>
        <end position="312"/>
    </location>
</feature>
<dbReference type="PANTHER" id="PTHR30043">
    <property type="entry name" value="PHOSPHONATES TRANSPORT SYSTEM PERMEASE PROTEIN"/>
    <property type="match status" value="1"/>
</dbReference>
<evidence type="ECO:0000256" key="1">
    <source>
        <dbReference type="ARBA" id="ARBA00004651"/>
    </source>
</evidence>
<evidence type="ECO:0000256" key="3">
    <source>
        <dbReference type="ARBA" id="ARBA00022475"/>
    </source>
</evidence>
<evidence type="ECO:0000313" key="10">
    <source>
        <dbReference type="Proteomes" id="UP000321548"/>
    </source>
</evidence>
<feature type="transmembrane region" description="Helical" evidence="7">
    <location>
        <begin position="154"/>
        <end position="173"/>
    </location>
</feature>
<organism evidence="9 10">
    <name type="scientific">Zeimonas arvi</name>
    <dbReference type="NCBI Taxonomy" id="2498847"/>
    <lineage>
        <taxon>Bacteria</taxon>
        <taxon>Pseudomonadati</taxon>
        <taxon>Pseudomonadota</taxon>
        <taxon>Betaproteobacteria</taxon>
        <taxon>Burkholderiales</taxon>
        <taxon>Burkholderiaceae</taxon>
        <taxon>Zeimonas</taxon>
    </lineage>
</organism>
<feature type="transmembrane region" description="Helical" evidence="7">
    <location>
        <begin position="20"/>
        <end position="41"/>
    </location>
</feature>
<dbReference type="Gene3D" id="1.10.3720.10">
    <property type="entry name" value="MetI-like"/>
    <property type="match status" value="2"/>
</dbReference>
<evidence type="ECO:0000259" key="8">
    <source>
        <dbReference type="PROSITE" id="PS50928"/>
    </source>
</evidence>
<gene>
    <name evidence="9" type="primary">phnE</name>
    <name evidence="9" type="ORF">FHP08_16085</name>
</gene>
<dbReference type="GO" id="GO:0015416">
    <property type="term" value="F:ABC-type phosphonate transporter activity"/>
    <property type="evidence" value="ECO:0007669"/>
    <property type="project" value="InterPro"/>
</dbReference>
<feature type="transmembrane region" description="Helical" evidence="7">
    <location>
        <begin position="356"/>
        <end position="379"/>
    </location>
</feature>
<feature type="transmembrane region" description="Helical" evidence="7">
    <location>
        <begin position="82"/>
        <end position="108"/>
    </location>
</feature>
<evidence type="ECO:0000256" key="4">
    <source>
        <dbReference type="ARBA" id="ARBA00022692"/>
    </source>
</evidence>
<keyword evidence="3" id="KW-1003">Cell membrane</keyword>
<feature type="transmembrane region" description="Helical" evidence="7">
    <location>
        <begin position="53"/>
        <end position="70"/>
    </location>
</feature>
<comment type="subcellular location">
    <subcellularLocation>
        <location evidence="1 7">Cell membrane</location>
        <topology evidence="1 7">Multi-pass membrane protein</topology>
    </subcellularLocation>
</comment>
<feature type="transmembrane region" description="Helical" evidence="7">
    <location>
        <begin position="519"/>
        <end position="540"/>
    </location>
</feature>
<reference evidence="9 10" key="1">
    <citation type="submission" date="2019-06" db="EMBL/GenBank/DDBJ databases">
        <title>Quisquiliibacterium sp. nov., isolated from a maize field.</title>
        <authorList>
            <person name="Lin S.-Y."/>
            <person name="Tsai C.-F."/>
            <person name="Young C.-C."/>
        </authorList>
    </citation>
    <scope>NUCLEOTIDE SEQUENCE [LARGE SCALE GENOMIC DNA]</scope>
    <source>
        <strain evidence="9 10">CC-CFT501</strain>
    </source>
</reference>
<proteinExistence type="inferred from homology"/>
<dbReference type="Proteomes" id="UP000321548">
    <property type="component" value="Unassembled WGS sequence"/>
</dbReference>
<dbReference type="Pfam" id="PF00528">
    <property type="entry name" value="BPD_transp_1"/>
    <property type="match status" value="2"/>
</dbReference>
<accession>A0A5C8NSH6</accession>
<comment type="caution">
    <text evidence="9">The sequence shown here is derived from an EMBL/GenBank/DDBJ whole genome shotgun (WGS) entry which is preliminary data.</text>
</comment>